<comment type="caution">
    <text evidence="1">The sequence shown here is derived from an EMBL/GenBank/DDBJ whole genome shotgun (WGS) entry which is preliminary data.</text>
</comment>
<name>A0ACB8E1W4_DERSI</name>
<organism evidence="1 2">
    <name type="scientific">Dermacentor silvarum</name>
    <name type="common">Tick</name>
    <dbReference type="NCBI Taxonomy" id="543639"/>
    <lineage>
        <taxon>Eukaryota</taxon>
        <taxon>Metazoa</taxon>
        <taxon>Ecdysozoa</taxon>
        <taxon>Arthropoda</taxon>
        <taxon>Chelicerata</taxon>
        <taxon>Arachnida</taxon>
        <taxon>Acari</taxon>
        <taxon>Parasitiformes</taxon>
        <taxon>Ixodida</taxon>
        <taxon>Ixodoidea</taxon>
        <taxon>Ixodidae</taxon>
        <taxon>Rhipicephalinae</taxon>
        <taxon>Dermacentor</taxon>
    </lineage>
</organism>
<proteinExistence type="predicted"/>
<reference evidence="1" key="1">
    <citation type="submission" date="2020-05" db="EMBL/GenBank/DDBJ databases">
        <title>Large-scale comparative analyses of tick genomes elucidate their genetic diversity and vector capacities.</title>
        <authorList>
            <person name="Jia N."/>
            <person name="Wang J."/>
            <person name="Shi W."/>
            <person name="Du L."/>
            <person name="Sun Y."/>
            <person name="Zhan W."/>
            <person name="Jiang J."/>
            <person name="Wang Q."/>
            <person name="Zhang B."/>
            <person name="Ji P."/>
            <person name="Sakyi L.B."/>
            <person name="Cui X."/>
            <person name="Yuan T."/>
            <person name="Jiang B."/>
            <person name="Yang W."/>
            <person name="Lam T.T.-Y."/>
            <person name="Chang Q."/>
            <person name="Ding S."/>
            <person name="Wang X."/>
            <person name="Zhu J."/>
            <person name="Ruan X."/>
            <person name="Zhao L."/>
            <person name="Wei J."/>
            <person name="Que T."/>
            <person name="Du C."/>
            <person name="Cheng J."/>
            <person name="Dai P."/>
            <person name="Han X."/>
            <person name="Huang E."/>
            <person name="Gao Y."/>
            <person name="Liu J."/>
            <person name="Shao H."/>
            <person name="Ye R."/>
            <person name="Li L."/>
            <person name="Wei W."/>
            <person name="Wang X."/>
            <person name="Wang C."/>
            <person name="Yang T."/>
            <person name="Huo Q."/>
            <person name="Li W."/>
            <person name="Guo W."/>
            <person name="Chen H."/>
            <person name="Zhou L."/>
            <person name="Ni X."/>
            <person name="Tian J."/>
            <person name="Zhou Y."/>
            <person name="Sheng Y."/>
            <person name="Liu T."/>
            <person name="Pan Y."/>
            <person name="Xia L."/>
            <person name="Li J."/>
            <person name="Zhao F."/>
            <person name="Cao W."/>
        </authorList>
    </citation>
    <scope>NUCLEOTIDE SEQUENCE</scope>
    <source>
        <tissue evidence="1">Larvae</tissue>
    </source>
</reference>
<gene>
    <name evidence="1" type="ORF">HPB49_016851</name>
</gene>
<evidence type="ECO:0000313" key="2">
    <source>
        <dbReference type="Proteomes" id="UP000821865"/>
    </source>
</evidence>
<accession>A0ACB8E1W4</accession>
<protein>
    <submittedName>
        <fullName evidence="1">Uncharacterized protein</fullName>
    </submittedName>
</protein>
<dbReference type="Proteomes" id="UP000821865">
    <property type="component" value="Chromosome 1"/>
</dbReference>
<dbReference type="EMBL" id="CM023470">
    <property type="protein sequence ID" value="KAH7980516.1"/>
    <property type="molecule type" value="Genomic_DNA"/>
</dbReference>
<evidence type="ECO:0000313" key="1">
    <source>
        <dbReference type="EMBL" id="KAH7980516.1"/>
    </source>
</evidence>
<keyword evidence="2" id="KW-1185">Reference proteome</keyword>
<sequence>MSERNQNWLAQTASALIESVQNGSSEQSYVGLLRDICFVNPKELVIDCSIANKVLSTVLKKFDSTCQTLVQRCQASNTSDDKELFDLMEVAVALVKSAKALLERVSFGDDATDEGKLVLVSLGLDLVHSSYAHWKVCKTVYREHLSKVEDTLGNLSNQTVQLQVVLVQSMEKVDVASSHEKQLVSLANVCEKLRTLAILLQDLDLKMLISARKILVKTLLQYRDCLKRTFNIDAAVTDLCSYVTEWLLKLEKPAKENTFLVEMKAVAFHLRLLDSLLSKYEGFYSSSMKDIVKMIVVLSRMPALDVYNSGLTAAQRSGLMLHVWIAAEHLVALLATNSDFCATVLDFDVCENCWCGYLLMLLTILDHITTTSDIWLQPLGERNIFDLVFDCTDKCIVELQCPVSLDYSTGDGKAPRKVGLYENICIHMCRFVAMLPASHFPVLENTLLKNVLCESHWKAFLASDVWCFVARYGSPQLCYEHVQLLVRLVKLTASMQINGHVRVKQLLTRLFHFLADEHKAQLLQSHSDDLLIFSILPSPEFTSMLRANVLQLLNKLAWKSITLVELKTLEHLLCHLRYNSKAKDHPLPVSVLSQALRAIPVHRSLVCSTLSKHIISLVMSQVALLSDKALSDVLSTLESLYESEVDFLQTLTVLHLPYFGVMPSIPSPQKAEVCERLSRLFSFALSSENYVIKHMAMLSFAQFAQVTQYDIVITKTIEWPSLKEAVKAFLMKDDLKKSFFWADFVRKQEKALSFWMDTTKKSRSDRDSYPCDAAVEAIPEKRRKCEDETEKLVENIEDAVAKLLHADNLGPLQPRLCCLQKKLSDILDKL</sequence>